<name>A0A0M2NWT6_STACC</name>
<reference evidence="4 5" key="1">
    <citation type="submission" date="2015-03" db="EMBL/GenBank/DDBJ databases">
        <title>Genome Assembly of Staphylococcus cohnii subsp. cohnii strain G22B2.</title>
        <authorList>
            <person name="Nair G."/>
            <person name="Kaur G."/>
            <person name="Khatri I."/>
            <person name="Singh N.K."/>
            <person name="Sathyabama S."/>
            <person name="Maurya S.K."/>
            <person name="Subramanian S."/>
            <person name="Agrewala J.N."/>
            <person name="Mayilraj S."/>
        </authorList>
    </citation>
    <scope>NUCLEOTIDE SEQUENCE [LARGE SCALE GENOMIC DNA]</scope>
    <source>
        <strain evidence="4 5">G22B2</strain>
    </source>
</reference>
<accession>A0A0M2NWT6</accession>
<dbReference type="AlphaFoldDB" id="A0A0M2NWT6"/>
<feature type="transmembrane region" description="Helical" evidence="2">
    <location>
        <begin position="87"/>
        <end position="120"/>
    </location>
</feature>
<proteinExistence type="predicted"/>
<evidence type="ECO:0000259" key="3">
    <source>
        <dbReference type="Pfam" id="PF13273"/>
    </source>
</evidence>
<feature type="transmembrane region" description="Helical" evidence="2">
    <location>
        <begin position="12"/>
        <end position="35"/>
    </location>
</feature>
<dbReference type="InterPro" id="IPR025273">
    <property type="entry name" value="DUF4064"/>
</dbReference>
<dbReference type="Proteomes" id="UP000034455">
    <property type="component" value="Unassembled WGS sequence"/>
</dbReference>
<feature type="region of interest" description="Disordered" evidence="1">
    <location>
        <begin position="131"/>
        <end position="171"/>
    </location>
</feature>
<feature type="compositionally biased region" description="Basic and acidic residues" evidence="1">
    <location>
        <begin position="141"/>
        <end position="171"/>
    </location>
</feature>
<keyword evidence="2" id="KW-0812">Transmembrane</keyword>
<comment type="caution">
    <text evidence="4">The sequence shown here is derived from an EMBL/GenBank/DDBJ whole genome shotgun (WGS) entry which is preliminary data.</text>
</comment>
<evidence type="ECO:0000256" key="1">
    <source>
        <dbReference type="SAM" id="MobiDB-lite"/>
    </source>
</evidence>
<feature type="domain" description="DUF4064" evidence="3">
    <location>
        <begin position="3"/>
        <end position="103"/>
    </location>
</feature>
<dbReference type="PATRIC" id="fig|74704.6.peg.2515"/>
<protein>
    <recommendedName>
        <fullName evidence="3">DUF4064 domain-containing protein</fullName>
    </recommendedName>
</protein>
<feature type="transmembrane region" description="Helical" evidence="2">
    <location>
        <begin position="56"/>
        <end position="81"/>
    </location>
</feature>
<organism evidence="4 5">
    <name type="scientific">Staphylococcus cohnii subsp. cohnii</name>
    <dbReference type="NCBI Taxonomy" id="74704"/>
    <lineage>
        <taxon>Bacteria</taxon>
        <taxon>Bacillati</taxon>
        <taxon>Bacillota</taxon>
        <taxon>Bacilli</taxon>
        <taxon>Bacillales</taxon>
        <taxon>Staphylococcaceae</taxon>
        <taxon>Staphylococcus</taxon>
        <taxon>Staphylococcus cohnii species complex</taxon>
    </lineage>
</organism>
<evidence type="ECO:0000313" key="5">
    <source>
        <dbReference type="Proteomes" id="UP000034455"/>
    </source>
</evidence>
<sequence length="171" mass="19090">MMNRKAEKILAWIANGLSLLFLILMILGLILLNFPESKEALNQIYEQQGMSISADALKASILMQGGFLLFATILGFCGVFTIKGNRILAGCLLIAAALISLFTGNFIALILWIIAGIMLLVKKDKGQPQYHNQIQQNDISEDAKDIGQRQKSDMNPEQELKKKKDEDPYIY</sequence>
<keyword evidence="2" id="KW-1133">Transmembrane helix</keyword>
<gene>
    <name evidence="4" type="ORF">UF66_2414</name>
</gene>
<dbReference type="EMBL" id="LAKJ01000008">
    <property type="protein sequence ID" value="KKI64462.1"/>
    <property type="molecule type" value="Genomic_DNA"/>
</dbReference>
<evidence type="ECO:0000256" key="2">
    <source>
        <dbReference type="SAM" id="Phobius"/>
    </source>
</evidence>
<evidence type="ECO:0000313" key="4">
    <source>
        <dbReference type="EMBL" id="KKI64462.1"/>
    </source>
</evidence>
<keyword evidence="2" id="KW-0472">Membrane</keyword>
<dbReference type="Pfam" id="PF13273">
    <property type="entry name" value="DUF4064"/>
    <property type="match status" value="1"/>
</dbReference>